<proteinExistence type="inferred from homology"/>
<sequence length="787" mass="86500">MRTHRDAHGIPHLRAGSVLDLAWLQGRVTATDRGRQLQVERLRSEGRLASVAGAAEVGWDRFARRVRLDDTARRSFADLDDSTRQWLEAYAAGVRAGGIEWHPWSSLGVFQVQHILFGTFGNKMWRAHVERTLGPDALAWFATEGPGGSGSNAWTVPGEIAGDPHRLLELPGVYQQIRLACPAFDVAGLTFPGVPGVQHFGHAGSVAWAVTNAMADYQDLYLEELREVDGVLQARGATGWEPVVTHQETIVVRDEDPVVVDVIETARGPVIDGNLSLRTPARSAFDLGFGALLPLLHASTVDDVADALSRWVEPVNSVLTADSTGRTLQLTVGRVPQRDDRNRLVPVPAWEERHTWKPDWAPMFRAEVTSVVNANDRRPDTAAYGVDFAPPARARRIRELLDLGTPHEKIHMDTSLPADSSDAGRRMARHAALARAVGDRPELEPLFEPSGYDPLFAPWTDPRARIGIALDGVLAGLGLDPTHLPPSAAGPSPDAPWGTRHLLYPLLLPGLDAVVPRVELGGSAGCVLNTSSVPGVSDLCRRGPVARYVWDLADRDRSRWIVPFGASDDPSSPHFLDQLPLWASGELVPLVTDWELLTEEPVIVFSQKLPGLGELTMIPLDPAAHAPVVHSWVTRERNRFWGMGEHSVADVEEIYGFVDELDSHHAYLLLLDDGPIGVFQTYEPSQDPVGECYDVLPGDFGVHLLLDASGRELPHLTSAVFPALLRHLFAEPDRRRIIAEPDIRNDRMISRLQRAGFTLGPEIDLGHKKAQLTFLERVRFESAEGYP</sequence>
<dbReference type="Proteomes" id="UP001597183">
    <property type="component" value="Unassembled WGS sequence"/>
</dbReference>
<name>A0ABW4AH59_9ACTN</name>
<dbReference type="InterPro" id="IPR002692">
    <property type="entry name" value="S45"/>
</dbReference>
<dbReference type="InterPro" id="IPR019432">
    <property type="entry name" value="Acyltransferase_MbtK/IucB-like"/>
</dbReference>
<evidence type="ECO:0000256" key="6">
    <source>
        <dbReference type="ARBA" id="ARBA00023145"/>
    </source>
</evidence>
<dbReference type="SMART" id="SM01006">
    <property type="entry name" value="AlcB"/>
    <property type="match status" value="1"/>
</dbReference>
<dbReference type="Pfam" id="PF01804">
    <property type="entry name" value="Penicil_amidase"/>
    <property type="match status" value="2"/>
</dbReference>
<keyword evidence="9" id="KW-0808">Transferase</keyword>
<dbReference type="GO" id="GO:0016746">
    <property type="term" value="F:acyltransferase activity"/>
    <property type="evidence" value="ECO:0007669"/>
    <property type="project" value="UniProtKB-KW"/>
</dbReference>
<keyword evidence="9" id="KW-0012">Acyltransferase</keyword>
<evidence type="ECO:0000313" key="9">
    <source>
        <dbReference type="EMBL" id="MFD1370076.1"/>
    </source>
</evidence>
<dbReference type="Gene3D" id="3.60.20.10">
    <property type="entry name" value="Glutamine Phosphoribosylpyrophosphate, subunit 1, domain 1"/>
    <property type="match status" value="2"/>
</dbReference>
<accession>A0ABW4AH59</accession>
<keyword evidence="5" id="KW-0378">Hydrolase</keyword>
<dbReference type="Pfam" id="PF13523">
    <property type="entry name" value="Acetyltransf_8"/>
    <property type="match status" value="1"/>
</dbReference>
<evidence type="ECO:0000256" key="7">
    <source>
        <dbReference type="ARBA" id="ARBA00031122"/>
    </source>
</evidence>
<evidence type="ECO:0000256" key="2">
    <source>
        <dbReference type="ARBA" id="ARBA00005102"/>
    </source>
</evidence>
<dbReference type="InterPro" id="IPR016181">
    <property type="entry name" value="Acyl_CoA_acyltransferase"/>
</dbReference>
<comment type="function">
    <text evidence="1">Acyltransferase required for the direct transfer of medium- to long-chain fatty acyl moieties from a carrier protein (MbtL) on to the epsilon-amino group of lysine residue in the mycobactin core.</text>
</comment>
<dbReference type="SUPFAM" id="SSF56235">
    <property type="entry name" value="N-terminal nucleophile aminohydrolases (Ntn hydrolases)"/>
    <property type="match status" value="1"/>
</dbReference>
<dbReference type="Gene3D" id="2.30.120.10">
    <property type="match status" value="1"/>
</dbReference>
<dbReference type="InterPro" id="IPR043146">
    <property type="entry name" value="Penicillin_amidase_N_B-knob"/>
</dbReference>
<evidence type="ECO:0000259" key="8">
    <source>
        <dbReference type="SMART" id="SM01006"/>
    </source>
</evidence>
<dbReference type="EMBL" id="JBHTMK010000043">
    <property type="protein sequence ID" value="MFD1370076.1"/>
    <property type="molecule type" value="Genomic_DNA"/>
</dbReference>
<keyword evidence="6" id="KW-0865">Zymogen</keyword>
<evidence type="ECO:0000313" key="10">
    <source>
        <dbReference type="Proteomes" id="UP001597183"/>
    </source>
</evidence>
<evidence type="ECO:0000256" key="1">
    <source>
        <dbReference type="ARBA" id="ARBA00003818"/>
    </source>
</evidence>
<dbReference type="RefSeq" id="WP_317790771.1">
    <property type="nucleotide sequence ID" value="NZ_AP028461.1"/>
</dbReference>
<evidence type="ECO:0000256" key="5">
    <source>
        <dbReference type="ARBA" id="ARBA00022801"/>
    </source>
</evidence>
<feature type="domain" description="Acyltransferase MbtK/IucB-like conserved" evidence="8">
    <location>
        <begin position="618"/>
        <end position="666"/>
    </location>
</feature>
<keyword evidence="10" id="KW-1185">Reference proteome</keyword>
<dbReference type="InterPro" id="IPR029055">
    <property type="entry name" value="Ntn_hydrolases_N"/>
</dbReference>
<reference evidence="10" key="1">
    <citation type="journal article" date="2019" name="Int. J. Syst. Evol. Microbiol.">
        <title>The Global Catalogue of Microorganisms (GCM) 10K type strain sequencing project: providing services to taxonomists for standard genome sequencing and annotation.</title>
        <authorList>
            <consortium name="The Broad Institute Genomics Platform"/>
            <consortium name="The Broad Institute Genome Sequencing Center for Infectious Disease"/>
            <person name="Wu L."/>
            <person name="Ma J."/>
        </authorList>
    </citation>
    <scope>NUCLEOTIDE SEQUENCE [LARGE SCALE GENOMIC DNA]</scope>
    <source>
        <strain evidence="10">CCM 7526</strain>
    </source>
</reference>
<dbReference type="PANTHER" id="PTHR34218">
    <property type="entry name" value="PEPTIDASE S45 PENICILLIN AMIDASE"/>
    <property type="match status" value="1"/>
</dbReference>
<evidence type="ECO:0000256" key="4">
    <source>
        <dbReference type="ARBA" id="ARBA00020586"/>
    </source>
</evidence>
<comment type="pathway">
    <text evidence="2">Siderophore biosynthesis; mycobactin biosynthesis.</text>
</comment>
<evidence type="ECO:0000256" key="3">
    <source>
        <dbReference type="ARBA" id="ARBA00006586"/>
    </source>
</evidence>
<comment type="similarity">
    <text evidence="3">Belongs to the peptidase S45 family.</text>
</comment>
<organism evidence="9 10">
    <name type="scientific">Actinoplanes sichuanensis</name>
    <dbReference type="NCBI Taxonomy" id="512349"/>
    <lineage>
        <taxon>Bacteria</taxon>
        <taxon>Bacillati</taxon>
        <taxon>Actinomycetota</taxon>
        <taxon>Actinomycetes</taxon>
        <taxon>Micromonosporales</taxon>
        <taxon>Micromonosporaceae</taxon>
        <taxon>Actinoplanes</taxon>
    </lineage>
</organism>
<dbReference type="Gene3D" id="3.40.630.30">
    <property type="match status" value="1"/>
</dbReference>
<protein>
    <recommendedName>
        <fullName evidence="4">Lysine N-acyltransferase MbtK</fullName>
    </recommendedName>
    <alternativeName>
        <fullName evidence="7">Mycobactin synthase protein K</fullName>
    </alternativeName>
</protein>
<dbReference type="InterPro" id="IPR023343">
    <property type="entry name" value="Penicillin_amidase_dom1"/>
</dbReference>
<dbReference type="PANTHER" id="PTHR34218:SF4">
    <property type="entry name" value="ACYL-HOMOSERINE LACTONE ACYLASE QUIP"/>
    <property type="match status" value="1"/>
</dbReference>
<dbReference type="SUPFAM" id="SSF55729">
    <property type="entry name" value="Acyl-CoA N-acyltransferases (Nat)"/>
    <property type="match status" value="1"/>
</dbReference>
<comment type="caution">
    <text evidence="9">The sequence shown here is derived from an EMBL/GenBank/DDBJ whole genome shotgun (WGS) entry which is preliminary data.</text>
</comment>
<dbReference type="Gene3D" id="1.10.439.10">
    <property type="entry name" value="Penicillin Amidohydrolase, domain 1"/>
    <property type="match status" value="1"/>
</dbReference>
<gene>
    <name evidence="9" type="ORF">ACFQ5G_32445</name>
</gene>